<feature type="region of interest" description="Disordered" evidence="1">
    <location>
        <begin position="48"/>
        <end position="73"/>
    </location>
</feature>
<proteinExistence type="predicted"/>
<dbReference type="EMBL" id="KZ821219">
    <property type="protein sequence ID" value="PYH49261.1"/>
    <property type="molecule type" value="Genomic_DNA"/>
</dbReference>
<name>A0A318ZNR0_9EURO</name>
<organism evidence="2 3">
    <name type="scientific">Aspergillus saccharolyticus JOP 1030-1</name>
    <dbReference type="NCBI Taxonomy" id="1450539"/>
    <lineage>
        <taxon>Eukaryota</taxon>
        <taxon>Fungi</taxon>
        <taxon>Dikarya</taxon>
        <taxon>Ascomycota</taxon>
        <taxon>Pezizomycotina</taxon>
        <taxon>Eurotiomycetes</taxon>
        <taxon>Eurotiomycetidae</taxon>
        <taxon>Eurotiales</taxon>
        <taxon>Aspergillaceae</taxon>
        <taxon>Aspergillus</taxon>
        <taxon>Aspergillus subgen. Circumdati</taxon>
    </lineage>
</organism>
<keyword evidence="3" id="KW-1185">Reference proteome</keyword>
<dbReference type="RefSeq" id="XP_025435243.1">
    <property type="nucleotide sequence ID" value="XM_025580068.1"/>
</dbReference>
<reference evidence="2 3" key="1">
    <citation type="submission" date="2016-12" db="EMBL/GenBank/DDBJ databases">
        <title>The genomes of Aspergillus section Nigri reveals drivers in fungal speciation.</title>
        <authorList>
            <consortium name="DOE Joint Genome Institute"/>
            <person name="Vesth T.C."/>
            <person name="Nybo J."/>
            <person name="Theobald S."/>
            <person name="Brandl J."/>
            <person name="Frisvad J.C."/>
            <person name="Nielsen K.F."/>
            <person name="Lyhne E.K."/>
            <person name="Kogle M.E."/>
            <person name="Kuo A."/>
            <person name="Riley R."/>
            <person name="Clum A."/>
            <person name="Nolan M."/>
            <person name="Lipzen A."/>
            <person name="Salamov A."/>
            <person name="Henrissat B."/>
            <person name="Wiebenga A."/>
            <person name="De Vries R.P."/>
            <person name="Grigoriev I.V."/>
            <person name="Mortensen U.H."/>
            <person name="Andersen M.R."/>
            <person name="Baker S.E."/>
        </authorList>
    </citation>
    <scope>NUCLEOTIDE SEQUENCE [LARGE SCALE GENOMIC DNA]</scope>
    <source>
        <strain evidence="2 3">JOP 1030-1</strain>
    </source>
</reference>
<sequence length="162" mass="18013">MTKWGPSPTPGCTGLLRLEGQRVGVTRDRVDRVPYPWRRPIPSRVIYDLPLSNQPGPRESSSSISSRGGKNETLCCRRCPASDRLAKGADRDLIWVSSPRGDPMHGGKRDTRQENPLRNGVRIWGTKTRNRESSGKVSPGRLGPPSDASIPEVHHQRWSAED</sequence>
<protein>
    <submittedName>
        <fullName evidence="2">Uncharacterized protein</fullName>
    </submittedName>
</protein>
<gene>
    <name evidence="2" type="ORF">BP01DRAFT_74987</name>
</gene>
<feature type="region of interest" description="Disordered" evidence="1">
    <location>
        <begin position="94"/>
        <end position="162"/>
    </location>
</feature>
<feature type="compositionally biased region" description="Basic and acidic residues" evidence="1">
    <location>
        <begin position="102"/>
        <end position="115"/>
    </location>
</feature>
<evidence type="ECO:0000256" key="1">
    <source>
        <dbReference type="SAM" id="MobiDB-lite"/>
    </source>
</evidence>
<dbReference type="AlphaFoldDB" id="A0A318ZNR0"/>
<accession>A0A318ZNR0</accession>
<evidence type="ECO:0000313" key="3">
    <source>
        <dbReference type="Proteomes" id="UP000248349"/>
    </source>
</evidence>
<evidence type="ECO:0000313" key="2">
    <source>
        <dbReference type="EMBL" id="PYH49261.1"/>
    </source>
</evidence>
<dbReference type="Proteomes" id="UP000248349">
    <property type="component" value="Unassembled WGS sequence"/>
</dbReference>
<feature type="compositionally biased region" description="Basic and acidic residues" evidence="1">
    <location>
        <begin position="152"/>
        <end position="162"/>
    </location>
</feature>
<dbReference type="GeneID" id="37081297"/>